<dbReference type="Pfam" id="PF00069">
    <property type="entry name" value="Pkinase"/>
    <property type="match status" value="1"/>
</dbReference>
<protein>
    <recommendedName>
        <fullName evidence="3">receptor protein serine/threonine kinase</fullName>
        <ecNumber evidence="3">2.7.11.30</ecNumber>
    </recommendedName>
</protein>
<dbReference type="SUPFAM" id="SSF57302">
    <property type="entry name" value="Snake toxin-like"/>
    <property type="match status" value="1"/>
</dbReference>
<dbReference type="PROSITE" id="PS51256">
    <property type="entry name" value="GS"/>
    <property type="match status" value="1"/>
</dbReference>
<keyword evidence="11 14" id="KW-1133">Transmembrane helix</keyword>
<dbReference type="WBParaSite" id="BXY_0028100.1">
    <property type="protein sequence ID" value="BXY_0028100.1"/>
    <property type="gene ID" value="BXY_0028100"/>
</dbReference>
<dbReference type="InterPro" id="IPR000719">
    <property type="entry name" value="Prot_kinase_dom"/>
</dbReference>
<evidence type="ECO:0000256" key="8">
    <source>
        <dbReference type="ARBA" id="ARBA00022741"/>
    </source>
</evidence>
<dbReference type="SMR" id="A0A1I7RHV2"/>
<dbReference type="Proteomes" id="UP000582659">
    <property type="component" value="Unassembled WGS sequence"/>
</dbReference>
<proteinExistence type="inferred from homology"/>
<dbReference type="SMART" id="SM00220">
    <property type="entry name" value="S_TKc"/>
    <property type="match status" value="1"/>
</dbReference>
<dbReference type="EMBL" id="CAJFDI010000004">
    <property type="protein sequence ID" value="CAD5226062.1"/>
    <property type="molecule type" value="Genomic_DNA"/>
</dbReference>
<keyword evidence="8" id="KW-0547">Nucleotide-binding</keyword>
<dbReference type="GO" id="GO:0043235">
    <property type="term" value="C:receptor complex"/>
    <property type="evidence" value="ECO:0007669"/>
    <property type="project" value="TreeGrafter"/>
</dbReference>
<feature type="transmembrane region" description="Helical" evidence="14">
    <location>
        <begin position="137"/>
        <end position="160"/>
    </location>
</feature>
<evidence type="ECO:0000313" key="18">
    <source>
        <dbReference type="EMBL" id="CAG9115352.1"/>
    </source>
</evidence>
<evidence type="ECO:0000256" key="7">
    <source>
        <dbReference type="ARBA" id="ARBA00022729"/>
    </source>
</evidence>
<name>A0A1I7RHV2_BURXY</name>
<dbReference type="PROSITE" id="PS50011">
    <property type="entry name" value="PROTEIN_KINASE_DOM"/>
    <property type="match status" value="1"/>
</dbReference>
<dbReference type="GO" id="GO:0005886">
    <property type="term" value="C:plasma membrane"/>
    <property type="evidence" value="ECO:0007669"/>
    <property type="project" value="TreeGrafter"/>
</dbReference>
<dbReference type="CDD" id="cd23586">
    <property type="entry name" value="TFP_LU_ECD_sma6"/>
    <property type="match status" value="1"/>
</dbReference>
<dbReference type="PANTHER" id="PTHR23255:SF71">
    <property type="entry name" value="RECEPTOR PROTEIN SERINE_THREONINE KINASE"/>
    <property type="match status" value="1"/>
</dbReference>
<dbReference type="SUPFAM" id="SSF56112">
    <property type="entry name" value="Protein kinase-like (PK-like)"/>
    <property type="match status" value="1"/>
</dbReference>
<gene>
    <name evidence="17" type="ORF">BXYJ_LOCUS8857</name>
</gene>
<dbReference type="GO" id="GO:0004675">
    <property type="term" value="F:transmembrane receptor protein serine/threonine kinase activity"/>
    <property type="evidence" value="ECO:0007669"/>
    <property type="project" value="UniProtKB-EC"/>
</dbReference>
<evidence type="ECO:0000256" key="2">
    <source>
        <dbReference type="ARBA" id="ARBA00009605"/>
    </source>
</evidence>
<dbReference type="InterPro" id="IPR003605">
    <property type="entry name" value="GS_dom"/>
</dbReference>
<dbReference type="EC" id="2.7.11.30" evidence="3"/>
<dbReference type="PROSITE" id="PS00108">
    <property type="entry name" value="PROTEIN_KINASE_ST"/>
    <property type="match status" value="1"/>
</dbReference>
<evidence type="ECO:0000256" key="1">
    <source>
        <dbReference type="ARBA" id="ARBA00004479"/>
    </source>
</evidence>
<keyword evidence="13" id="KW-0675">Receptor</keyword>
<keyword evidence="9" id="KW-0418">Kinase</keyword>
<evidence type="ECO:0000256" key="14">
    <source>
        <dbReference type="SAM" id="Phobius"/>
    </source>
</evidence>
<evidence type="ECO:0000313" key="20">
    <source>
        <dbReference type="Proteomes" id="UP000659654"/>
    </source>
</evidence>
<accession>A0A1I7RHV2</accession>
<evidence type="ECO:0000256" key="12">
    <source>
        <dbReference type="ARBA" id="ARBA00023136"/>
    </source>
</evidence>
<evidence type="ECO:0000313" key="19">
    <source>
        <dbReference type="Proteomes" id="UP000095284"/>
    </source>
</evidence>
<feature type="domain" description="Protein kinase" evidence="15">
    <location>
        <begin position="218"/>
        <end position="566"/>
    </location>
</feature>
<evidence type="ECO:0000256" key="11">
    <source>
        <dbReference type="ARBA" id="ARBA00022989"/>
    </source>
</evidence>
<feature type="domain" description="GS" evidence="16">
    <location>
        <begin position="180"/>
        <end position="217"/>
    </location>
</feature>
<evidence type="ECO:0000256" key="10">
    <source>
        <dbReference type="ARBA" id="ARBA00022840"/>
    </source>
</evidence>
<keyword evidence="10" id="KW-0067">ATP-binding</keyword>
<sequence>MPPVHKLPYNHNIIHLDNSTYKNLCYCSYGDDFCEYNKTCIKHGKAACYHAVEEVFNQELGRMETWHSYGCAPLEGGSDGSDLTCQSWKLSHAVPRSIACCYEGAYCNLNITPPEYVNVPMTDDEESTFKLSNRRNALLIFMAIGSLIGAVLIICVILMLKCLKRNGKLKKSLPNQTALLGLGDNEKSYCGSECTWESGSGSGSGLVTLNQRTIALNLTMLELVARGRYGEVRRAIYRDSIVAVKTFYTTEEESWKNERDIYQTQMLNHENILQYVASDISSNVDALTQMLLITDYHPLGSLYDYLRKSEPLTLKEALGHIQSICAGLEHLHNAVHGTGSRRKPQIAHRDLKSKNVIVKRRGVCCIADFGLAVRLEEDVILPSKLNVQVGTKRYMAPEILNNSLNVRNFDEFKMADVYSFALVIWEIINRIQTSKSHGAPRTHKRMISFSSSSGIATSSGASYAPLRYRPSFELHRSRDSCNTATTIEARPPSLPYQNLVDSDPSFDQMRQCVCYEKKRPFLEDEWTNGSNEVLKELTDMMKECWAERAKSRHTAYKIKKEVNELMEIANLIDDESIPEETKALRSDLNYSQSVLNPNVNIV</sequence>
<dbReference type="EMBL" id="CAJFCV020000004">
    <property type="protein sequence ID" value="CAG9115352.1"/>
    <property type="molecule type" value="Genomic_DNA"/>
</dbReference>
<keyword evidence="5" id="KW-0808">Transferase</keyword>
<evidence type="ECO:0000256" key="5">
    <source>
        <dbReference type="ARBA" id="ARBA00022679"/>
    </source>
</evidence>
<evidence type="ECO:0000313" key="21">
    <source>
        <dbReference type="WBParaSite" id="BXY_0028100.1"/>
    </source>
</evidence>
<evidence type="ECO:0000256" key="3">
    <source>
        <dbReference type="ARBA" id="ARBA00012401"/>
    </source>
</evidence>
<keyword evidence="4" id="KW-0723">Serine/threonine-protein kinase</keyword>
<dbReference type="eggNOG" id="KOG2052">
    <property type="taxonomic scope" value="Eukaryota"/>
</dbReference>
<evidence type="ECO:0000259" key="15">
    <source>
        <dbReference type="PROSITE" id="PS50011"/>
    </source>
</evidence>
<dbReference type="Gene3D" id="1.10.510.10">
    <property type="entry name" value="Transferase(Phosphotransferase) domain 1"/>
    <property type="match status" value="1"/>
</dbReference>
<comment type="similarity">
    <text evidence="2">Belongs to the protein kinase superfamily. TKL Ser/Thr protein kinase family. TGFB receptor subfamily.</text>
</comment>
<dbReference type="InterPro" id="IPR000333">
    <property type="entry name" value="TGFB_receptor"/>
</dbReference>
<dbReference type="Gene3D" id="2.10.60.10">
    <property type="entry name" value="CD59"/>
    <property type="match status" value="1"/>
</dbReference>
<reference evidence="21" key="1">
    <citation type="submission" date="2016-11" db="UniProtKB">
        <authorList>
            <consortium name="WormBaseParasite"/>
        </authorList>
    </citation>
    <scope>IDENTIFICATION</scope>
</reference>
<evidence type="ECO:0000256" key="13">
    <source>
        <dbReference type="ARBA" id="ARBA00023170"/>
    </source>
</evidence>
<reference evidence="18" key="2">
    <citation type="submission" date="2020-08" db="EMBL/GenBank/DDBJ databases">
        <authorList>
            <person name="Kikuchi T."/>
        </authorList>
    </citation>
    <scope>NUCLEOTIDE SEQUENCE</scope>
    <source>
        <strain evidence="17">Ka4C1</strain>
    </source>
</reference>
<keyword evidence="7" id="KW-0732">Signal</keyword>
<organism evidence="19 21">
    <name type="scientific">Bursaphelenchus xylophilus</name>
    <name type="common">Pinewood nematode worm</name>
    <name type="synonym">Aphelenchoides xylophilus</name>
    <dbReference type="NCBI Taxonomy" id="6326"/>
    <lineage>
        <taxon>Eukaryota</taxon>
        <taxon>Metazoa</taxon>
        <taxon>Ecdysozoa</taxon>
        <taxon>Nematoda</taxon>
        <taxon>Chromadorea</taxon>
        <taxon>Rhabditida</taxon>
        <taxon>Tylenchina</taxon>
        <taxon>Tylenchomorpha</taxon>
        <taxon>Aphelenchoidea</taxon>
        <taxon>Aphelenchoididae</taxon>
        <taxon>Bursaphelenchus</taxon>
    </lineage>
</organism>
<dbReference type="Proteomes" id="UP000095284">
    <property type="component" value="Unplaced"/>
</dbReference>
<keyword evidence="12 14" id="KW-0472">Membrane</keyword>
<dbReference type="GO" id="GO:0071363">
    <property type="term" value="P:cellular response to growth factor stimulus"/>
    <property type="evidence" value="ECO:0007669"/>
    <property type="project" value="TreeGrafter"/>
</dbReference>
<dbReference type="InterPro" id="IPR045860">
    <property type="entry name" value="Snake_toxin-like_sf"/>
</dbReference>
<evidence type="ECO:0000259" key="16">
    <source>
        <dbReference type="PROSITE" id="PS51256"/>
    </source>
</evidence>
<evidence type="ECO:0000256" key="4">
    <source>
        <dbReference type="ARBA" id="ARBA00022527"/>
    </source>
</evidence>
<dbReference type="Gene3D" id="3.30.200.20">
    <property type="entry name" value="Phosphorylase Kinase, domain 1"/>
    <property type="match status" value="1"/>
</dbReference>
<dbReference type="OrthoDB" id="69842at2759"/>
<keyword evidence="20" id="KW-1185">Reference proteome</keyword>
<comment type="subcellular location">
    <subcellularLocation>
        <location evidence="1">Membrane</location>
        <topology evidence="1">Single-pass type I membrane protein</topology>
    </subcellularLocation>
</comment>
<evidence type="ECO:0000313" key="17">
    <source>
        <dbReference type="EMBL" id="CAD5226062.1"/>
    </source>
</evidence>
<evidence type="ECO:0000256" key="6">
    <source>
        <dbReference type="ARBA" id="ARBA00022692"/>
    </source>
</evidence>
<dbReference type="Proteomes" id="UP000659654">
    <property type="component" value="Unassembled WGS sequence"/>
</dbReference>
<dbReference type="InterPro" id="IPR008271">
    <property type="entry name" value="Ser/Thr_kinase_AS"/>
</dbReference>
<evidence type="ECO:0000256" key="9">
    <source>
        <dbReference type="ARBA" id="ARBA00022777"/>
    </source>
</evidence>
<dbReference type="GO" id="GO:0005524">
    <property type="term" value="F:ATP binding"/>
    <property type="evidence" value="ECO:0007669"/>
    <property type="project" value="UniProtKB-KW"/>
</dbReference>
<keyword evidence="6 14" id="KW-0812">Transmembrane</keyword>
<dbReference type="InterPro" id="IPR011009">
    <property type="entry name" value="Kinase-like_dom_sf"/>
</dbReference>
<dbReference type="AlphaFoldDB" id="A0A1I7RHV2"/>
<dbReference type="PANTHER" id="PTHR23255">
    <property type="entry name" value="TRANSFORMING GROWTH FACTOR-BETA RECEPTOR TYPE I AND II"/>
    <property type="match status" value="1"/>
</dbReference>